<dbReference type="PROSITE" id="PS00094">
    <property type="entry name" value="C5_MTASE_1"/>
    <property type="match status" value="1"/>
</dbReference>
<evidence type="ECO:0000256" key="2">
    <source>
        <dbReference type="ARBA" id="ARBA00022679"/>
    </source>
</evidence>
<keyword evidence="3" id="KW-0949">S-adenosyl-L-methionine</keyword>
<evidence type="ECO:0000256" key="3">
    <source>
        <dbReference type="ARBA" id="ARBA00022691"/>
    </source>
</evidence>
<dbReference type="InterPro" id="IPR013094">
    <property type="entry name" value="AB_hydrolase_3"/>
</dbReference>
<accession>A0ABT0LFM1</accession>
<feature type="domain" description="Alpha/beta hydrolase fold-3" evidence="5">
    <location>
        <begin position="87"/>
        <end position="296"/>
    </location>
</feature>
<keyword evidence="2" id="KW-0808">Transferase</keyword>
<name>A0ABT0LFM1_9GAMM</name>
<evidence type="ECO:0000256" key="1">
    <source>
        <dbReference type="ARBA" id="ARBA00022603"/>
    </source>
</evidence>
<comment type="caution">
    <text evidence="6">The sequence shown here is derived from an EMBL/GenBank/DDBJ whole genome shotgun (WGS) entry which is preliminary data.</text>
</comment>
<organism evidence="6 7">
    <name type="scientific">Shewanella surugensis</name>
    <dbReference type="NCBI Taxonomy" id="212020"/>
    <lineage>
        <taxon>Bacteria</taxon>
        <taxon>Pseudomonadati</taxon>
        <taxon>Pseudomonadota</taxon>
        <taxon>Gammaproteobacteria</taxon>
        <taxon>Alteromonadales</taxon>
        <taxon>Shewanellaceae</taxon>
        <taxon>Shewanella</taxon>
    </lineage>
</organism>
<gene>
    <name evidence="6" type="ORF">L2764_17735</name>
</gene>
<dbReference type="PANTHER" id="PTHR48081:SF8">
    <property type="entry name" value="ALPHA_BETA HYDROLASE FOLD-3 DOMAIN-CONTAINING PROTEIN-RELATED"/>
    <property type="match status" value="1"/>
</dbReference>
<reference evidence="6 7" key="1">
    <citation type="submission" date="2022-01" db="EMBL/GenBank/DDBJ databases">
        <title>Whole genome-based taxonomy of the Shewanellaceae.</title>
        <authorList>
            <person name="Martin-Rodriguez A.J."/>
        </authorList>
    </citation>
    <scope>NUCLEOTIDE SEQUENCE [LARGE SCALE GENOMIC DNA]</scope>
    <source>
        <strain evidence="6 7">DSM 17177</strain>
    </source>
</reference>
<dbReference type="GO" id="GO:0016787">
    <property type="term" value="F:hydrolase activity"/>
    <property type="evidence" value="ECO:0007669"/>
    <property type="project" value="UniProtKB-KW"/>
</dbReference>
<evidence type="ECO:0000313" key="6">
    <source>
        <dbReference type="EMBL" id="MCL1126270.1"/>
    </source>
</evidence>
<dbReference type="RefSeq" id="WP_248941658.1">
    <property type="nucleotide sequence ID" value="NZ_JAKIKS010000080.1"/>
</dbReference>
<dbReference type="SUPFAM" id="SSF53474">
    <property type="entry name" value="alpha/beta-Hydrolases"/>
    <property type="match status" value="1"/>
</dbReference>
<sequence>MKPQRIYDPAIEAIAKTLPCFDFSDASKVRAMFAQMQQMLVEQGIERPTDDSIDEIEYLIPGPEGAPEIPIRLYRPKGQSVPMPIFINFHGGGFMLGDLELDHPRSLVMAAKTNAIGIMVDYRLAPEHPFPAAVEDCYATLEWVAQHADELNIDPNRIVIGGGSAGGNLAAGVALMSRDRKGPKILLQMLLYPALDDRGQTESMKNGEGLYICDSQSVRDVWQHYLGRHCSGDTQAPTSHYAAPARADNLSHLPPAYIVTCEHDALRDEGILYAMRLMNAAVPVELHHYPGTVHGFDFLTPSPLSEQAIDDCVTAFKRACHSTNESDA</sequence>
<keyword evidence="4 6" id="KW-0378">Hydrolase</keyword>
<dbReference type="PANTHER" id="PTHR48081">
    <property type="entry name" value="AB HYDROLASE SUPERFAMILY PROTEIN C4A8.06C"/>
    <property type="match status" value="1"/>
</dbReference>
<dbReference type="Pfam" id="PF07859">
    <property type="entry name" value="Abhydrolase_3"/>
    <property type="match status" value="1"/>
</dbReference>
<dbReference type="Proteomes" id="UP001203423">
    <property type="component" value="Unassembled WGS sequence"/>
</dbReference>
<dbReference type="InterPro" id="IPR018117">
    <property type="entry name" value="C5_DNA_meth_AS"/>
</dbReference>
<evidence type="ECO:0000313" key="7">
    <source>
        <dbReference type="Proteomes" id="UP001203423"/>
    </source>
</evidence>
<keyword evidence="7" id="KW-1185">Reference proteome</keyword>
<dbReference type="InterPro" id="IPR050300">
    <property type="entry name" value="GDXG_lipolytic_enzyme"/>
</dbReference>
<dbReference type="Gene3D" id="3.40.50.1820">
    <property type="entry name" value="alpha/beta hydrolase"/>
    <property type="match status" value="1"/>
</dbReference>
<dbReference type="EMBL" id="JAKIKS010000080">
    <property type="protein sequence ID" value="MCL1126270.1"/>
    <property type="molecule type" value="Genomic_DNA"/>
</dbReference>
<evidence type="ECO:0000259" key="5">
    <source>
        <dbReference type="Pfam" id="PF07859"/>
    </source>
</evidence>
<keyword evidence="1" id="KW-0489">Methyltransferase</keyword>
<protein>
    <submittedName>
        <fullName evidence="6">Alpha/beta hydrolase</fullName>
    </submittedName>
</protein>
<dbReference type="InterPro" id="IPR029058">
    <property type="entry name" value="AB_hydrolase_fold"/>
</dbReference>
<evidence type="ECO:0000256" key="4">
    <source>
        <dbReference type="ARBA" id="ARBA00022801"/>
    </source>
</evidence>
<proteinExistence type="predicted"/>